<keyword evidence="3" id="KW-1185">Reference proteome</keyword>
<dbReference type="EMBL" id="KL584749">
    <property type="protein sequence ID" value="KER00160.1"/>
    <property type="molecule type" value="Genomic_DNA"/>
</dbReference>
<name>A0A074YVI8_AURSE</name>
<dbReference type="GeneID" id="25362775"/>
<dbReference type="Proteomes" id="UP000030641">
    <property type="component" value="Unassembled WGS sequence"/>
</dbReference>
<sequence length="323" mass="37723">MELPKTHSGSDLAVPLIKNESPCAHAVEDAEDQVNQKDLDLQILRAQLKQFDDDTQRLNRARKTDKQKLEELRTENERLAYENEELVKQSHERQYQSGQHNVTEVMEEHELIMQLGGFEQVVKFFDKTQERGGVRMLEREHNLICKLGGYKKAKRKIKPLRTCNAHAEVERLTQELQNYTRKGERYENFFRERGLRRPRNNCSLESFLQMSHQDLAHRAWSIRDQTKAIATELLNEFDHQREHVQRLQTEREAFTQMLRLRETRLTQLSLNHAADIRIMVQQVYSAPSTVSSVQIHANAILEAAKASVTKQMRQARASDSPET</sequence>
<dbReference type="RefSeq" id="XP_013348654.1">
    <property type="nucleotide sequence ID" value="XM_013493200.1"/>
</dbReference>
<evidence type="ECO:0000256" key="1">
    <source>
        <dbReference type="SAM" id="Coils"/>
    </source>
</evidence>
<organism evidence="2 3">
    <name type="scientific">Aureobasidium subglaciale (strain EXF-2481)</name>
    <name type="common">Aureobasidium pullulans var. subglaciale</name>
    <dbReference type="NCBI Taxonomy" id="1043005"/>
    <lineage>
        <taxon>Eukaryota</taxon>
        <taxon>Fungi</taxon>
        <taxon>Dikarya</taxon>
        <taxon>Ascomycota</taxon>
        <taxon>Pezizomycotina</taxon>
        <taxon>Dothideomycetes</taxon>
        <taxon>Dothideomycetidae</taxon>
        <taxon>Dothideales</taxon>
        <taxon>Saccotheciaceae</taxon>
        <taxon>Aureobasidium</taxon>
    </lineage>
</organism>
<dbReference type="InParanoid" id="A0A074YVI8"/>
<reference evidence="2 3" key="1">
    <citation type="journal article" date="2014" name="BMC Genomics">
        <title>Genome sequencing of four Aureobasidium pullulans varieties: biotechnological potential, stress tolerance, and description of new species.</title>
        <authorList>
            <person name="Gostin Ar C."/>
            <person name="Ohm R.A."/>
            <person name="Kogej T."/>
            <person name="Sonjak S."/>
            <person name="Turk M."/>
            <person name="Zajc J."/>
            <person name="Zalar P."/>
            <person name="Grube M."/>
            <person name="Sun H."/>
            <person name="Han J."/>
            <person name="Sharma A."/>
            <person name="Chiniquy J."/>
            <person name="Ngan C.Y."/>
            <person name="Lipzen A."/>
            <person name="Barry K."/>
            <person name="Grigoriev I.V."/>
            <person name="Gunde-Cimerman N."/>
        </authorList>
    </citation>
    <scope>NUCLEOTIDE SEQUENCE [LARGE SCALE GENOMIC DNA]</scope>
    <source>
        <strain evidence="2 3">EXF-2481</strain>
    </source>
</reference>
<evidence type="ECO:0000313" key="3">
    <source>
        <dbReference type="Proteomes" id="UP000030641"/>
    </source>
</evidence>
<dbReference type="AlphaFoldDB" id="A0A074YVI8"/>
<feature type="coiled-coil region" evidence="1">
    <location>
        <begin position="27"/>
        <end position="89"/>
    </location>
</feature>
<proteinExistence type="predicted"/>
<dbReference type="HOGENOM" id="CLU_860473_0_0_1"/>
<protein>
    <submittedName>
        <fullName evidence="2">Uncharacterized protein</fullName>
    </submittedName>
</protein>
<dbReference type="OrthoDB" id="10543004at2759"/>
<keyword evidence="1" id="KW-0175">Coiled coil</keyword>
<accession>A0A074YVI8</accession>
<gene>
    <name evidence="2" type="ORF">AUEXF2481DRAFT_24512</name>
</gene>
<evidence type="ECO:0000313" key="2">
    <source>
        <dbReference type="EMBL" id="KER00160.1"/>
    </source>
</evidence>